<dbReference type="RefSeq" id="WP_253763978.1">
    <property type="nucleotide sequence ID" value="NZ_JAMZDZ010000001.1"/>
</dbReference>
<evidence type="ECO:0000313" key="2">
    <source>
        <dbReference type="Proteomes" id="UP001595816"/>
    </source>
</evidence>
<comment type="caution">
    <text evidence="1">The sequence shown here is derived from an EMBL/GenBank/DDBJ whole genome shotgun (WGS) entry which is preliminary data.</text>
</comment>
<accession>A0ABV8LDZ7</accession>
<dbReference type="Proteomes" id="UP001595816">
    <property type="component" value="Unassembled WGS sequence"/>
</dbReference>
<organism evidence="1 2">
    <name type="scientific">Hamadaea flava</name>
    <dbReference type="NCBI Taxonomy" id="1742688"/>
    <lineage>
        <taxon>Bacteria</taxon>
        <taxon>Bacillati</taxon>
        <taxon>Actinomycetota</taxon>
        <taxon>Actinomycetes</taxon>
        <taxon>Micromonosporales</taxon>
        <taxon>Micromonosporaceae</taxon>
        <taxon>Hamadaea</taxon>
    </lineage>
</organism>
<dbReference type="EMBL" id="JBHSAY010000002">
    <property type="protein sequence ID" value="MFC4129092.1"/>
    <property type="molecule type" value="Genomic_DNA"/>
</dbReference>
<sequence length="54" mass="5854">MPYGVRSLGHPERGAVLLRPDGVIAWAAAHGEPGDATALHRAMDTWFRQTVSAR</sequence>
<protein>
    <submittedName>
        <fullName evidence="1">Uncharacterized protein</fullName>
    </submittedName>
</protein>
<gene>
    <name evidence="1" type="ORF">ACFOZ4_00500</name>
</gene>
<evidence type="ECO:0000313" key="1">
    <source>
        <dbReference type="EMBL" id="MFC4129092.1"/>
    </source>
</evidence>
<reference evidence="2" key="1">
    <citation type="journal article" date="2019" name="Int. J. Syst. Evol. Microbiol.">
        <title>The Global Catalogue of Microorganisms (GCM) 10K type strain sequencing project: providing services to taxonomists for standard genome sequencing and annotation.</title>
        <authorList>
            <consortium name="The Broad Institute Genomics Platform"/>
            <consortium name="The Broad Institute Genome Sequencing Center for Infectious Disease"/>
            <person name="Wu L."/>
            <person name="Ma J."/>
        </authorList>
    </citation>
    <scope>NUCLEOTIDE SEQUENCE [LARGE SCALE GENOMIC DNA]</scope>
    <source>
        <strain evidence="2">CGMCC 4.7289</strain>
    </source>
</reference>
<keyword evidence="2" id="KW-1185">Reference proteome</keyword>
<proteinExistence type="predicted"/>
<dbReference type="Pfam" id="PF21274">
    <property type="entry name" value="Rng_hyd_C"/>
    <property type="match status" value="1"/>
</dbReference>
<name>A0ABV8LDZ7_9ACTN</name>
<dbReference type="Gene3D" id="3.40.30.120">
    <property type="match status" value="1"/>
</dbReference>